<proteinExistence type="predicted"/>
<dbReference type="KEGG" id="pcz:PCL1606_55270"/>
<accession>A0A0D5Y7P3</accession>
<dbReference type="EMBL" id="CP011110">
    <property type="protein sequence ID" value="AKA26972.1"/>
    <property type="molecule type" value="Genomic_DNA"/>
</dbReference>
<protein>
    <submittedName>
        <fullName evidence="2">Uncharacterized protein</fullName>
    </submittedName>
</protein>
<dbReference type="AlphaFoldDB" id="A0A0D5Y7P3"/>
<evidence type="ECO:0000256" key="1">
    <source>
        <dbReference type="SAM" id="MobiDB-lite"/>
    </source>
</evidence>
<reference evidence="2 3" key="1">
    <citation type="journal article" date="2015" name="Mol. Plant Microbe Interact.">
        <title>Comparative Genomic Analysis of Pseudomonas chlororaphis PCL1606 Reveals New Insight into Antifungal Compounds Involved in Biocontrol.</title>
        <authorList>
            <person name="Calderon C.E."/>
            <person name="Ramos C."/>
            <person name="de Vicente A."/>
            <person name="Cazorla F.M."/>
        </authorList>
    </citation>
    <scope>NUCLEOTIDE SEQUENCE [LARGE SCALE GENOMIC DNA]</scope>
    <source>
        <strain evidence="2 3">PCL1606</strain>
    </source>
</reference>
<gene>
    <name evidence="2" type="ORF">PCL1606_55270</name>
</gene>
<organism evidence="2 3">
    <name type="scientific">Pseudomonas chlororaphis</name>
    <dbReference type="NCBI Taxonomy" id="587753"/>
    <lineage>
        <taxon>Bacteria</taxon>
        <taxon>Pseudomonadati</taxon>
        <taxon>Pseudomonadota</taxon>
        <taxon>Gammaproteobacteria</taxon>
        <taxon>Pseudomonadales</taxon>
        <taxon>Pseudomonadaceae</taxon>
        <taxon>Pseudomonas</taxon>
    </lineage>
</organism>
<feature type="region of interest" description="Disordered" evidence="1">
    <location>
        <begin position="21"/>
        <end position="52"/>
    </location>
</feature>
<sequence>MLDRTGQVEYQSSVIRCPPQANAADLRSGQSVDGQCRKQQSYDSNQRANAHT</sequence>
<evidence type="ECO:0000313" key="3">
    <source>
        <dbReference type="Proteomes" id="UP000032748"/>
    </source>
</evidence>
<name>A0A0D5Y7P3_9PSED</name>
<feature type="compositionally biased region" description="Polar residues" evidence="1">
    <location>
        <begin position="28"/>
        <end position="52"/>
    </location>
</feature>
<evidence type="ECO:0000313" key="2">
    <source>
        <dbReference type="EMBL" id="AKA26972.1"/>
    </source>
</evidence>
<dbReference type="Proteomes" id="UP000032748">
    <property type="component" value="Chromosome"/>
</dbReference>